<comment type="caution">
    <text evidence="16">The sequence shown here is derived from an EMBL/GenBank/DDBJ whole genome shotgun (WGS) entry which is preliminary data.</text>
</comment>
<evidence type="ECO:0000256" key="2">
    <source>
        <dbReference type="ARBA" id="ARBA00009685"/>
    </source>
</evidence>
<dbReference type="PIRSF" id="PIRSF000497">
    <property type="entry name" value="MAT"/>
    <property type="match status" value="1"/>
</dbReference>
<comment type="pathway">
    <text evidence="1 10">Amino-acid biosynthesis; S-adenosyl-L-methionine biosynthesis; S-adenosyl-L-methionine from L-methionine: step 1/1.</text>
</comment>
<dbReference type="EMBL" id="DVNK01000052">
    <property type="protein sequence ID" value="HIU47355.1"/>
    <property type="molecule type" value="Genomic_DNA"/>
</dbReference>
<comment type="catalytic activity">
    <reaction evidence="10">
        <text>L-methionine + ATP + H2O = S-adenosyl-L-methionine + phosphate + diphosphate</text>
        <dbReference type="Rhea" id="RHEA:21080"/>
        <dbReference type="ChEBI" id="CHEBI:15377"/>
        <dbReference type="ChEBI" id="CHEBI:30616"/>
        <dbReference type="ChEBI" id="CHEBI:33019"/>
        <dbReference type="ChEBI" id="CHEBI:43474"/>
        <dbReference type="ChEBI" id="CHEBI:57844"/>
        <dbReference type="ChEBI" id="CHEBI:59789"/>
        <dbReference type="EC" id="2.5.1.6"/>
    </reaction>
</comment>
<evidence type="ECO:0000313" key="17">
    <source>
        <dbReference type="Proteomes" id="UP000824123"/>
    </source>
</evidence>
<evidence type="ECO:0000259" key="13">
    <source>
        <dbReference type="Pfam" id="PF00438"/>
    </source>
</evidence>
<reference evidence="16" key="2">
    <citation type="journal article" date="2021" name="PeerJ">
        <title>Extensive microbial diversity within the chicken gut microbiome revealed by metagenomics and culture.</title>
        <authorList>
            <person name="Gilroy R."/>
            <person name="Ravi A."/>
            <person name="Getino M."/>
            <person name="Pursley I."/>
            <person name="Horton D.L."/>
            <person name="Alikhan N.F."/>
            <person name="Baker D."/>
            <person name="Gharbi K."/>
            <person name="Hall N."/>
            <person name="Watson M."/>
            <person name="Adriaenssens E.M."/>
            <person name="Foster-Nyarko E."/>
            <person name="Jarju S."/>
            <person name="Secka A."/>
            <person name="Antonio M."/>
            <person name="Oren A."/>
            <person name="Chaudhuri R.R."/>
            <person name="La Ragione R."/>
            <person name="Hildebrand F."/>
            <person name="Pallen M.J."/>
        </authorList>
    </citation>
    <scope>NUCLEOTIDE SEQUENCE</scope>
    <source>
        <strain evidence="16">ChiSxjej2B14-8506</strain>
    </source>
</reference>
<dbReference type="GO" id="GO:0000287">
    <property type="term" value="F:magnesium ion binding"/>
    <property type="evidence" value="ECO:0007669"/>
    <property type="project" value="UniProtKB-UniRule"/>
</dbReference>
<comment type="similarity">
    <text evidence="2 10 12">Belongs to the AdoMet synthase family.</text>
</comment>
<keyword evidence="9 10" id="KW-0630">Potassium</keyword>
<organism evidence="16 17">
    <name type="scientific">Candidatus Fimadaptatus faecigallinarum</name>
    <dbReference type="NCBI Taxonomy" id="2840814"/>
    <lineage>
        <taxon>Bacteria</taxon>
        <taxon>Bacillati</taxon>
        <taxon>Bacillota</taxon>
        <taxon>Clostridia</taxon>
        <taxon>Eubacteriales</taxon>
        <taxon>Candidatus Fimadaptatus</taxon>
    </lineage>
</organism>
<evidence type="ECO:0000256" key="5">
    <source>
        <dbReference type="ARBA" id="ARBA00022723"/>
    </source>
</evidence>
<comment type="cofactor">
    <cofactor evidence="10">
        <name>Mg(2+)</name>
        <dbReference type="ChEBI" id="CHEBI:18420"/>
    </cofactor>
    <text evidence="10">Binds 2 divalent ions per subunit.</text>
</comment>
<dbReference type="HAMAP" id="MF_00086">
    <property type="entry name" value="S_AdoMet_synth1"/>
    <property type="match status" value="1"/>
</dbReference>
<dbReference type="PANTHER" id="PTHR11964">
    <property type="entry name" value="S-ADENOSYLMETHIONINE SYNTHETASE"/>
    <property type="match status" value="1"/>
</dbReference>
<dbReference type="InterPro" id="IPR022636">
    <property type="entry name" value="S-AdoMet_synthetase_sfam"/>
</dbReference>
<accession>A0A9D1LSY5</accession>
<protein>
    <recommendedName>
        <fullName evidence="10">S-adenosylmethionine synthase</fullName>
        <shortName evidence="10">AdoMet synthase</shortName>
        <ecNumber evidence="10">2.5.1.6</ecNumber>
    </recommendedName>
    <alternativeName>
        <fullName evidence="10">MAT</fullName>
    </alternativeName>
    <alternativeName>
        <fullName evidence="10">Methionine adenosyltransferase</fullName>
    </alternativeName>
</protein>
<reference evidence="16" key="1">
    <citation type="submission" date="2020-10" db="EMBL/GenBank/DDBJ databases">
        <authorList>
            <person name="Gilroy R."/>
        </authorList>
    </citation>
    <scope>NUCLEOTIDE SEQUENCE</scope>
    <source>
        <strain evidence="16">ChiSxjej2B14-8506</strain>
    </source>
</reference>
<feature type="binding site" description="in other chain" evidence="10">
    <location>
        <position position="275"/>
    </location>
    <ligand>
        <name>L-methionine</name>
        <dbReference type="ChEBI" id="CHEBI:57844"/>
        <note>ligand shared between two neighboring subunits</note>
    </ligand>
</feature>
<dbReference type="SUPFAM" id="SSF55973">
    <property type="entry name" value="S-adenosylmethionine synthetase"/>
    <property type="match status" value="3"/>
</dbReference>
<comment type="subcellular location">
    <subcellularLocation>
        <location evidence="10 11">Cytoplasm</location>
    </subcellularLocation>
</comment>
<dbReference type="NCBIfam" id="TIGR01034">
    <property type="entry name" value="metK"/>
    <property type="match status" value="1"/>
</dbReference>
<dbReference type="FunFam" id="3.30.300.10:FF:000003">
    <property type="entry name" value="S-adenosylmethionine synthase"/>
    <property type="match status" value="1"/>
</dbReference>
<keyword evidence="4 10" id="KW-0808">Transferase</keyword>
<feature type="binding site" evidence="10">
    <location>
        <position position="16"/>
    </location>
    <ligand>
        <name>Mg(2+)</name>
        <dbReference type="ChEBI" id="CHEBI:18420"/>
    </ligand>
</feature>
<dbReference type="AlphaFoldDB" id="A0A9D1LSY5"/>
<keyword evidence="5 10" id="KW-0479">Metal-binding</keyword>
<evidence type="ECO:0000256" key="10">
    <source>
        <dbReference type="HAMAP-Rule" id="MF_00086"/>
    </source>
</evidence>
<dbReference type="Pfam" id="PF02772">
    <property type="entry name" value="S-AdoMet_synt_M"/>
    <property type="match status" value="1"/>
</dbReference>
<feature type="binding site" evidence="10">
    <location>
        <position position="244"/>
    </location>
    <ligand>
        <name>L-methionine</name>
        <dbReference type="ChEBI" id="CHEBI:57844"/>
        <note>ligand shared between two neighboring subunits</note>
    </ligand>
</feature>
<dbReference type="GO" id="GO:0006556">
    <property type="term" value="P:S-adenosylmethionine biosynthetic process"/>
    <property type="evidence" value="ECO:0007669"/>
    <property type="project" value="UniProtKB-UniRule"/>
</dbReference>
<evidence type="ECO:0000256" key="1">
    <source>
        <dbReference type="ARBA" id="ARBA00005224"/>
    </source>
</evidence>
<dbReference type="InterPro" id="IPR002133">
    <property type="entry name" value="S-AdoMet_synthetase"/>
</dbReference>
<evidence type="ECO:0000256" key="3">
    <source>
        <dbReference type="ARBA" id="ARBA00022563"/>
    </source>
</evidence>
<evidence type="ECO:0000313" key="16">
    <source>
        <dbReference type="EMBL" id="HIU47355.1"/>
    </source>
</evidence>
<dbReference type="Proteomes" id="UP000824123">
    <property type="component" value="Unassembled WGS sequence"/>
</dbReference>
<keyword evidence="3 10" id="KW-0554">One-carbon metabolism</keyword>
<dbReference type="InterPro" id="IPR022630">
    <property type="entry name" value="S-AdoMet_synt_C"/>
</dbReference>
<dbReference type="InterPro" id="IPR022629">
    <property type="entry name" value="S-AdoMet_synt_central"/>
</dbReference>
<evidence type="ECO:0000256" key="4">
    <source>
        <dbReference type="ARBA" id="ARBA00022679"/>
    </source>
</evidence>
<feature type="domain" description="S-adenosylmethionine synthetase C-terminal" evidence="15">
    <location>
        <begin position="238"/>
        <end position="376"/>
    </location>
</feature>
<dbReference type="PROSITE" id="PS00376">
    <property type="entry name" value="ADOMET_SYNTHASE_1"/>
    <property type="match status" value="1"/>
</dbReference>
<dbReference type="InterPro" id="IPR022631">
    <property type="entry name" value="ADOMET_SYNTHASE_CS"/>
</dbReference>
<dbReference type="GO" id="GO:0004478">
    <property type="term" value="F:methionine adenosyltransferase activity"/>
    <property type="evidence" value="ECO:0007669"/>
    <property type="project" value="UniProtKB-UniRule"/>
</dbReference>
<gene>
    <name evidence="10" type="primary">metK</name>
    <name evidence="16" type="ORF">IAC59_08895</name>
</gene>
<dbReference type="Pfam" id="PF00438">
    <property type="entry name" value="S-AdoMet_synt_N"/>
    <property type="match status" value="1"/>
</dbReference>
<name>A0A9D1LSY5_9FIRM</name>
<dbReference type="Pfam" id="PF02773">
    <property type="entry name" value="S-AdoMet_synt_C"/>
    <property type="match status" value="1"/>
</dbReference>
<feature type="binding site" evidence="10">
    <location>
        <position position="267"/>
    </location>
    <ligand>
        <name>ATP</name>
        <dbReference type="ChEBI" id="CHEBI:30616"/>
        <note>ligand shared between two neighboring subunits</note>
    </ligand>
</feature>
<evidence type="ECO:0000256" key="6">
    <source>
        <dbReference type="ARBA" id="ARBA00022741"/>
    </source>
</evidence>
<evidence type="ECO:0000259" key="14">
    <source>
        <dbReference type="Pfam" id="PF02772"/>
    </source>
</evidence>
<dbReference type="GO" id="GO:0005524">
    <property type="term" value="F:ATP binding"/>
    <property type="evidence" value="ECO:0007669"/>
    <property type="project" value="UniProtKB-UniRule"/>
</dbReference>
<keyword evidence="8 10" id="KW-0460">Magnesium</keyword>
<dbReference type="InterPro" id="IPR022628">
    <property type="entry name" value="S-AdoMet_synt_N"/>
</dbReference>
<keyword evidence="6 10" id="KW-0547">Nucleotide-binding</keyword>
<feature type="domain" description="S-adenosylmethionine synthetase N-terminal" evidence="13">
    <location>
        <begin position="3"/>
        <end position="100"/>
    </location>
</feature>
<feature type="domain" description="S-adenosylmethionine synthetase central" evidence="14">
    <location>
        <begin position="119"/>
        <end position="236"/>
    </location>
</feature>
<feature type="binding site" description="in other chain" evidence="10">
    <location>
        <begin position="235"/>
        <end position="236"/>
    </location>
    <ligand>
        <name>ATP</name>
        <dbReference type="ChEBI" id="CHEBI:30616"/>
        <note>ligand shared between two neighboring subunits</note>
    </ligand>
</feature>
<feature type="binding site" description="in other chain" evidence="10">
    <location>
        <position position="55"/>
    </location>
    <ligand>
        <name>L-methionine</name>
        <dbReference type="ChEBI" id="CHEBI:57844"/>
        <note>ligand shared between two neighboring subunits</note>
    </ligand>
</feature>
<comment type="subunit">
    <text evidence="10">Homotetramer; dimer of dimers.</text>
</comment>
<dbReference type="Gene3D" id="3.30.300.10">
    <property type="match status" value="3"/>
</dbReference>
<feature type="region of interest" description="Flexible loop" evidence="10">
    <location>
        <begin position="98"/>
        <end position="108"/>
    </location>
</feature>
<feature type="binding site" description="in other chain" evidence="10">
    <location>
        <begin position="169"/>
        <end position="171"/>
    </location>
    <ligand>
        <name>ATP</name>
        <dbReference type="ChEBI" id="CHEBI:30616"/>
        <note>ligand shared between two neighboring subunits</note>
    </ligand>
</feature>
<dbReference type="GO" id="GO:0006730">
    <property type="term" value="P:one-carbon metabolic process"/>
    <property type="evidence" value="ECO:0007669"/>
    <property type="project" value="UniProtKB-KW"/>
</dbReference>
<evidence type="ECO:0000256" key="8">
    <source>
        <dbReference type="ARBA" id="ARBA00022842"/>
    </source>
</evidence>
<feature type="binding site" description="in other chain" evidence="10">
    <location>
        <position position="98"/>
    </location>
    <ligand>
        <name>L-methionine</name>
        <dbReference type="ChEBI" id="CHEBI:57844"/>
        <note>ligand shared between two neighboring subunits</note>
    </ligand>
</feature>
<feature type="binding site" evidence="10">
    <location>
        <position position="244"/>
    </location>
    <ligand>
        <name>ATP</name>
        <dbReference type="ChEBI" id="CHEBI:30616"/>
        <note>ligand shared between two neighboring subunits</note>
    </ligand>
</feature>
<keyword evidence="10" id="KW-0963">Cytoplasm</keyword>
<evidence type="ECO:0000256" key="9">
    <source>
        <dbReference type="ARBA" id="ARBA00022958"/>
    </source>
</evidence>
<dbReference type="GO" id="GO:0005737">
    <property type="term" value="C:cytoplasm"/>
    <property type="evidence" value="ECO:0007669"/>
    <property type="project" value="UniProtKB-SubCell"/>
</dbReference>
<feature type="binding site" description="in other chain" evidence="10">
    <location>
        <position position="14"/>
    </location>
    <ligand>
        <name>ATP</name>
        <dbReference type="ChEBI" id="CHEBI:30616"/>
        <note>ligand shared between two neighboring subunits</note>
    </ligand>
</feature>
<dbReference type="CDD" id="cd18079">
    <property type="entry name" value="S-AdoMet_synt"/>
    <property type="match status" value="1"/>
</dbReference>
<sequence>MKRLFTSESVTEGHPDKICDQISDAVLDAILAQDPMARVACECASCTGLVMVMGEITTSCYVNIDGIARDTLRRIGYNRAKYGFDADSCAVLTSLHGQSPDIAQGVDSALETRNSAVLDIGAGDQGMMFGYACDETPEYMPAAIALAHRVTKNLAQVRKSGELSYLRPDGKAQITVEYDGDTPRRIDTVVVSTQHSPDVDMAQLHKDVIERVVRPVIPDGLLDGDTRYLINPTGRFVLGGPAGDSGLTGRKIIVDTYGGYAHHGGGAFSGKDPTKVDRSAAYALRHVAKNLVAAGVAKRVEVGVAYAIGVAHPVSITVDASGSALSNEQIADLVARTFDLRPAAIIERLGLRRPIYAQTASYGHFGRDDLDLPWEKLDCVDAIRAKM</sequence>
<feature type="binding site" evidence="10">
    <location>
        <position position="42"/>
    </location>
    <ligand>
        <name>K(+)</name>
        <dbReference type="ChEBI" id="CHEBI:29103"/>
    </ligand>
</feature>
<evidence type="ECO:0000256" key="7">
    <source>
        <dbReference type="ARBA" id="ARBA00022840"/>
    </source>
</evidence>
<comment type="function">
    <text evidence="10">Catalyzes the formation of S-adenosylmethionine (AdoMet) from methionine and ATP. The overall synthetic reaction is composed of two sequential steps, AdoMet formation and the subsequent tripolyphosphate hydrolysis which occurs prior to release of AdoMet from the enzyme.</text>
</comment>
<evidence type="ECO:0000256" key="12">
    <source>
        <dbReference type="RuleBase" id="RU004462"/>
    </source>
</evidence>
<evidence type="ECO:0000259" key="15">
    <source>
        <dbReference type="Pfam" id="PF02773"/>
    </source>
</evidence>
<dbReference type="PROSITE" id="PS00377">
    <property type="entry name" value="ADOMET_SYNTHASE_2"/>
    <property type="match status" value="1"/>
</dbReference>
<keyword evidence="7 10" id="KW-0067">ATP-binding</keyword>
<feature type="binding site" description="in other chain" evidence="10">
    <location>
        <begin position="250"/>
        <end position="251"/>
    </location>
    <ligand>
        <name>ATP</name>
        <dbReference type="ChEBI" id="CHEBI:30616"/>
        <note>ligand shared between two neighboring subunits</note>
    </ligand>
</feature>
<dbReference type="EC" id="2.5.1.6" evidence="10"/>
<proteinExistence type="inferred from homology"/>
<comment type="cofactor">
    <cofactor evidence="10">
        <name>K(+)</name>
        <dbReference type="ChEBI" id="CHEBI:29103"/>
    </cofactor>
    <text evidence="10">Binds 1 potassium ion per subunit.</text>
</comment>
<feature type="binding site" evidence="10">
    <location>
        <position position="271"/>
    </location>
    <ligand>
        <name>ATP</name>
        <dbReference type="ChEBI" id="CHEBI:30616"/>
        <note>ligand shared between two neighboring subunits</note>
    </ligand>
</feature>
<evidence type="ECO:0000256" key="11">
    <source>
        <dbReference type="RuleBase" id="RU000542"/>
    </source>
</evidence>